<dbReference type="PROSITE" id="PS00028">
    <property type="entry name" value="ZINC_FINGER_C2H2_1"/>
    <property type="match status" value="1"/>
</dbReference>
<dbReference type="AlphaFoldDB" id="A0A0V1EFF6"/>
<dbReference type="GO" id="GO:0001227">
    <property type="term" value="F:DNA-binding transcription repressor activity, RNA polymerase II-specific"/>
    <property type="evidence" value="ECO:0007669"/>
    <property type="project" value="TreeGrafter"/>
</dbReference>
<evidence type="ECO:0000256" key="4">
    <source>
        <dbReference type="ARBA" id="ARBA00022771"/>
    </source>
</evidence>
<dbReference type="InterPro" id="IPR013087">
    <property type="entry name" value="Znf_C2H2_type"/>
</dbReference>
<dbReference type="GO" id="GO:0001817">
    <property type="term" value="P:regulation of cytokine production"/>
    <property type="evidence" value="ECO:0007669"/>
    <property type="project" value="TreeGrafter"/>
</dbReference>
<dbReference type="Proteomes" id="UP000054632">
    <property type="component" value="Unassembled WGS sequence"/>
</dbReference>
<dbReference type="GO" id="GO:0002682">
    <property type="term" value="P:regulation of immune system process"/>
    <property type="evidence" value="ECO:0007669"/>
    <property type="project" value="TreeGrafter"/>
</dbReference>
<dbReference type="PANTHER" id="PTHR24399:SF23">
    <property type="entry name" value="C2H2-TYPE DOMAIN-CONTAINING PROTEIN"/>
    <property type="match status" value="1"/>
</dbReference>
<evidence type="ECO:0000256" key="3">
    <source>
        <dbReference type="ARBA" id="ARBA00022737"/>
    </source>
</evidence>
<evidence type="ECO:0000256" key="5">
    <source>
        <dbReference type="ARBA" id="ARBA00022833"/>
    </source>
</evidence>
<evidence type="ECO:0000256" key="2">
    <source>
        <dbReference type="ARBA" id="ARBA00022723"/>
    </source>
</evidence>
<name>A0A0V1EFF6_TRIPS</name>
<proteinExistence type="predicted"/>
<keyword evidence="3" id="KW-0677">Repeat</keyword>
<keyword evidence="8" id="KW-0539">Nucleus</keyword>
<organism evidence="11 12">
    <name type="scientific">Trichinella pseudospiralis</name>
    <name type="common">Parasitic roundworm</name>
    <dbReference type="NCBI Taxonomy" id="6337"/>
    <lineage>
        <taxon>Eukaryota</taxon>
        <taxon>Metazoa</taxon>
        <taxon>Ecdysozoa</taxon>
        <taxon>Nematoda</taxon>
        <taxon>Enoplea</taxon>
        <taxon>Dorylaimia</taxon>
        <taxon>Trichinellida</taxon>
        <taxon>Trichinellidae</taxon>
        <taxon>Trichinella</taxon>
    </lineage>
</organism>
<accession>A0A0V1EFF6</accession>
<keyword evidence="4 9" id="KW-0863">Zinc-finger</keyword>
<comment type="subcellular location">
    <subcellularLocation>
        <location evidence="1">Nucleus</location>
    </subcellularLocation>
</comment>
<evidence type="ECO:0000256" key="9">
    <source>
        <dbReference type="PROSITE-ProRule" id="PRU00042"/>
    </source>
</evidence>
<dbReference type="SMART" id="SM00355">
    <property type="entry name" value="ZnF_C2H2"/>
    <property type="match status" value="1"/>
</dbReference>
<evidence type="ECO:0000256" key="7">
    <source>
        <dbReference type="ARBA" id="ARBA00023163"/>
    </source>
</evidence>
<dbReference type="PROSITE" id="PS50157">
    <property type="entry name" value="ZINC_FINGER_C2H2_2"/>
    <property type="match status" value="1"/>
</dbReference>
<reference evidence="11 12" key="1">
    <citation type="submission" date="2015-01" db="EMBL/GenBank/DDBJ databases">
        <title>Evolution of Trichinella species and genotypes.</title>
        <authorList>
            <person name="Korhonen P.K."/>
            <person name="Edoardo P."/>
            <person name="Giuseppe L.R."/>
            <person name="Gasser R.B."/>
        </authorList>
    </citation>
    <scope>NUCLEOTIDE SEQUENCE [LARGE SCALE GENOMIC DNA]</scope>
    <source>
        <strain evidence="11">ISS13</strain>
    </source>
</reference>
<evidence type="ECO:0000256" key="1">
    <source>
        <dbReference type="ARBA" id="ARBA00004123"/>
    </source>
</evidence>
<dbReference type="SUPFAM" id="SSF57667">
    <property type="entry name" value="beta-beta-alpha zinc fingers"/>
    <property type="match status" value="1"/>
</dbReference>
<feature type="domain" description="C2H2-type" evidence="10">
    <location>
        <begin position="97"/>
        <end position="124"/>
    </location>
</feature>
<dbReference type="GO" id="GO:0000978">
    <property type="term" value="F:RNA polymerase II cis-regulatory region sequence-specific DNA binding"/>
    <property type="evidence" value="ECO:0007669"/>
    <property type="project" value="TreeGrafter"/>
</dbReference>
<feature type="non-terminal residue" evidence="11">
    <location>
        <position position="143"/>
    </location>
</feature>
<dbReference type="FunFam" id="3.30.160.60:FF:000100">
    <property type="entry name" value="Zinc finger 45-like"/>
    <property type="match status" value="1"/>
</dbReference>
<comment type="caution">
    <text evidence="11">The sequence shown here is derived from an EMBL/GenBank/DDBJ whole genome shotgun (WGS) entry which is preliminary data.</text>
</comment>
<dbReference type="EMBL" id="JYDR01000045">
    <property type="protein sequence ID" value="KRY72378.1"/>
    <property type="molecule type" value="Genomic_DNA"/>
</dbReference>
<keyword evidence="5" id="KW-0862">Zinc</keyword>
<protein>
    <submittedName>
        <fullName evidence="11">Zinc finger protein</fullName>
    </submittedName>
</protein>
<sequence length="143" mass="16123">LSILKCDAQGWSPGGSFSSTRGTTLLSNIVLKSNILFTMRKKRFCESCNRQFSSSYKYKIMAYISHNERLSPACVINMIKQIKCIMHMNIHLGMKPYACQMCGTRFSNQGAKHNHMRIHSCASPFACSLCKKAFALELSLKNT</sequence>
<feature type="non-terminal residue" evidence="11">
    <location>
        <position position="1"/>
    </location>
</feature>
<dbReference type="GO" id="GO:0005654">
    <property type="term" value="C:nucleoplasm"/>
    <property type="evidence" value="ECO:0007669"/>
    <property type="project" value="TreeGrafter"/>
</dbReference>
<dbReference type="InterPro" id="IPR036236">
    <property type="entry name" value="Znf_C2H2_sf"/>
</dbReference>
<keyword evidence="6" id="KW-0805">Transcription regulation</keyword>
<dbReference type="GO" id="GO:0008270">
    <property type="term" value="F:zinc ion binding"/>
    <property type="evidence" value="ECO:0007669"/>
    <property type="project" value="UniProtKB-KW"/>
</dbReference>
<dbReference type="Gene3D" id="3.30.160.60">
    <property type="entry name" value="Classic Zinc Finger"/>
    <property type="match status" value="1"/>
</dbReference>
<evidence type="ECO:0000313" key="12">
    <source>
        <dbReference type="Proteomes" id="UP000054632"/>
    </source>
</evidence>
<evidence type="ECO:0000313" key="11">
    <source>
        <dbReference type="EMBL" id="KRY72378.1"/>
    </source>
</evidence>
<keyword evidence="2" id="KW-0479">Metal-binding</keyword>
<evidence type="ECO:0000259" key="10">
    <source>
        <dbReference type="PROSITE" id="PS50157"/>
    </source>
</evidence>
<dbReference type="PANTHER" id="PTHR24399">
    <property type="entry name" value="ZINC FINGER AND BTB DOMAIN-CONTAINING"/>
    <property type="match status" value="1"/>
</dbReference>
<keyword evidence="7" id="KW-0804">Transcription</keyword>
<evidence type="ECO:0000256" key="6">
    <source>
        <dbReference type="ARBA" id="ARBA00023015"/>
    </source>
</evidence>
<gene>
    <name evidence="11" type="primary">ZNF337</name>
    <name evidence="11" type="ORF">T4A_6485</name>
</gene>
<evidence type="ECO:0000256" key="8">
    <source>
        <dbReference type="ARBA" id="ARBA00023242"/>
    </source>
</evidence>